<dbReference type="Pfam" id="PF13614">
    <property type="entry name" value="AAA_31"/>
    <property type="match status" value="1"/>
</dbReference>
<dbReference type="NCBIfam" id="TIGR01007">
    <property type="entry name" value="eps_fam"/>
    <property type="match status" value="1"/>
</dbReference>
<evidence type="ECO:0000256" key="2">
    <source>
        <dbReference type="ARBA" id="ARBA00011903"/>
    </source>
</evidence>
<evidence type="ECO:0000256" key="4">
    <source>
        <dbReference type="ARBA" id="ARBA00022741"/>
    </source>
</evidence>
<keyword evidence="6" id="KW-0067">ATP-binding</keyword>
<name>A0A8J8GJ74_9BACI</name>
<dbReference type="PANTHER" id="PTHR32309:SF13">
    <property type="entry name" value="FERRIC ENTEROBACTIN TRANSPORT PROTEIN FEPE"/>
    <property type="match status" value="1"/>
</dbReference>
<dbReference type="EMBL" id="JABTTE010000020">
    <property type="protein sequence ID" value="NSL52741.1"/>
    <property type="molecule type" value="Genomic_DNA"/>
</dbReference>
<evidence type="ECO:0000259" key="9">
    <source>
        <dbReference type="Pfam" id="PF13614"/>
    </source>
</evidence>
<evidence type="ECO:0000256" key="1">
    <source>
        <dbReference type="ARBA" id="ARBA00007316"/>
    </source>
</evidence>
<dbReference type="InterPro" id="IPR005702">
    <property type="entry name" value="Wzc-like_C"/>
</dbReference>
<dbReference type="PANTHER" id="PTHR32309">
    <property type="entry name" value="TYROSINE-PROTEIN KINASE"/>
    <property type="match status" value="1"/>
</dbReference>
<organism evidence="10 11">
    <name type="scientific">Calidifontibacillus erzurumensis</name>
    <dbReference type="NCBI Taxonomy" id="2741433"/>
    <lineage>
        <taxon>Bacteria</taxon>
        <taxon>Bacillati</taxon>
        <taxon>Bacillota</taxon>
        <taxon>Bacilli</taxon>
        <taxon>Bacillales</taxon>
        <taxon>Bacillaceae</taxon>
        <taxon>Calidifontibacillus/Schinkia group</taxon>
        <taxon>Calidifontibacillus</taxon>
    </lineage>
</organism>
<sequence>MLKLRRTKKTKFSSVKNRSLITHYDKKSPISEQYRTIRTNIEFASIDQNIKKIVVTSASPSEGKSTTVANLAVVFAQQGKNVLLIDGDLRKPTIHYTFQLDNTVGLTNVLTGKAKLEEAVKHSQVENLDILTSGPIPPNPAEMVGSEAMKRLLEDAAVQYDMIFIDSPPVLAVTDSQLLSNIADGIILVIRSGQTEYEMAIKAAELLKNTKAKLLGTILNGKDLKHHHYYYYYGHK</sequence>
<dbReference type="Proteomes" id="UP000625804">
    <property type="component" value="Unassembled WGS sequence"/>
</dbReference>
<dbReference type="GO" id="GO:0005886">
    <property type="term" value="C:plasma membrane"/>
    <property type="evidence" value="ECO:0007669"/>
    <property type="project" value="UniProtKB-ARBA"/>
</dbReference>
<dbReference type="AlphaFoldDB" id="A0A8J8GJ74"/>
<dbReference type="EC" id="2.7.10.2" evidence="2"/>
<evidence type="ECO:0000256" key="5">
    <source>
        <dbReference type="ARBA" id="ARBA00022777"/>
    </source>
</evidence>
<dbReference type="GO" id="GO:0004715">
    <property type="term" value="F:non-membrane spanning protein tyrosine kinase activity"/>
    <property type="evidence" value="ECO:0007669"/>
    <property type="project" value="UniProtKB-EC"/>
</dbReference>
<gene>
    <name evidence="10" type="ORF">HR057_13370</name>
</gene>
<evidence type="ECO:0000313" key="10">
    <source>
        <dbReference type="EMBL" id="NSL52741.1"/>
    </source>
</evidence>
<dbReference type="FunFam" id="3.40.50.300:FF:000527">
    <property type="entry name" value="Tyrosine-protein kinase etk"/>
    <property type="match status" value="1"/>
</dbReference>
<comment type="catalytic activity">
    <reaction evidence="8">
        <text>L-tyrosyl-[protein] + ATP = O-phospho-L-tyrosyl-[protein] + ADP + H(+)</text>
        <dbReference type="Rhea" id="RHEA:10596"/>
        <dbReference type="Rhea" id="RHEA-COMP:10136"/>
        <dbReference type="Rhea" id="RHEA-COMP:20101"/>
        <dbReference type="ChEBI" id="CHEBI:15378"/>
        <dbReference type="ChEBI" id="CHEBI:30616"/>
        <dbReference type="ChEBI" id="CHEBI:46858"/>
        <dbReference type="ChEBI" id="CHEBI:61978"/>
        <dbReference type="ChEBI" id="CHEBI:456216"/>
        <dbReference type="EC" id="2.7.10.2"/>
    </reaction>
</comment>
<dbReference type="GO" id="GO:0005524">
    <property type="term" value="F:ATP binding"/>
    <property type="evidence" value="ECO:0007669"/>
    <property type="project" value="UniProtKB-KW"/>
</dbReference>
<keyword evidence="5 10" id="KW-0418">Kinase</keyword>
<dbReference type="CDD" id="cd05387">
    <property type="entry name" value="BY-kinase"/>
    <property type="match status" value="1"/>
</dbReference>
<keyword evidence="7" id="KW-0829">Tyrosine-protein kinase</keyword>
<evidence type="ECO:0000313" key="11">
    <source>
        <dbReference type="Proteomes" id="UP000625804"/>
    </source>
</evidence>
<comment type="caution">
    <text evidence="10">The sequence shown here is derived from an EMBL/GenBank/DDBJ whole genome shotgun (WGS) entry which is preliminary data.</text>
</comment>
<dbReference type="RefSeq" id="WP_173731944.1">
    <property type="nucleotide sequence ID" value="NZ_JABTTE010000020.1"/>
</dbReference>
<proteinExistence type="inferred from homology"/>
<dbReference type="Gene3D" id="3.40.50.300">
    <property type="entry name" value="P-loop containing nucleotide triphosphate hydrolases"/>
    <property type="match status" value="1"/>
</dbReference>
<keyword evidence="4" id="KW-0547">Nucleotide-binding</keyword>
<evidence type="ECO:0000256" key="6">
    <source>
        <dbReference type="ARBA" id="ARBA00022840"/>
    </source>
</evidence>
<dbReference type="InterPro" id="IPR050445">
    <property type="entry name" value="Bact_polysacc_biosynth/exp"/>
</dbReference>
<keyword evidence="11" id="KW-1185">Reference proteome</keyword>
<accession>A0A8J8GJ74</accession>
<dbReference type="GO" id="GO:0042802">
    <property type="term" value="F:identical protein binding"/>
    <property type="evidence" value="ECO:0007669"/>
    <property type="project" value="UniProtKB-ARBA"/>
</dbReference>
<dbReference type="InterPro" id="IPR027417">
    <property type="entry name" value="P-loop_NTPase"/>
</dbReference>
<dbReference type="SUPFAM" id="SSF52540">
    <property type="entry name" value="P-loop containing nucleoside triphosphate hydrolases"/>
    <property type="match status" value="1"/>
</dbReference>
<feature type="domain" description="AAA" evidence="9">
    <location>
        <begin position="53"/>
        <end position="194"/>
    </location>
</feature>
<evidence type="ECO:0000256" key="3">
    <source>
        <dbReference type="ARBA" id="ARBA00022679"/>
    </source>
</evidence>
<reference evidence="10" key="1">
    <citation type="submission" date="2020-06" db="EMBL/GenBank/DDBJ databases">
        <title>A novel thermopfilic bacterium from Erzurum, Turkey.</title>
        <authorList>
            <person name="Adiguzel A."/>
            <person name="Ay H."/>
            <person name="Baltaci M.O."/>
        </authorList>
    </citation>
    <scope>NUCLEOTIDE SEQUENCE</scope>
    <source>
        <strain evidence="10">P2</strain>
    </source>
</reference>
<keyword evidence="3" id="KW-0808">Transferase</keyword>
<evidence type="ECO:0000256" key="8">
    <source>
        <dbReference type="ARBA" id="ARBA00051245"/>
    </source>
</evidence>
<comment type="similarity">
    <text evidence="1">Belongs to the CpsD/CapB family.</text>
</comment>
<dbReference type="InterPro" id="IPR025669">
    <property type="entry name" value="AAA_dom"/>
</dbReference>
<protein>
    <recommendedName>
        <fullName evidence="2">non-specific protein-tyrosine kinase</fullName>
        <ecNumber evidence="2">2.7.10.2</ecNumber>
    </recommendedName>
</protein>
<evidence type="ECO:0000256" key="7">
    <source>
        <dbReference type="ARBA" id="ARBA00023137"/>
    </source>
</evidence>